<gene>
    <name evidence="2" type="ORF">UFOPK2938_00510</name>
</gene>
<protein>
    <submittedName>
        <fullName evidence="2">Unannotated protein</fullName>
    </submittedName>
</protein>
<dbReference type="EMBL" id="CAEZZX010000080">
    <property type="protein sequence ID" value="CAB4777776.1"/>
    <property type="molecule type" value="Genomic_DNA"/>
</dbReference>
<dbReference type="AlphaFoldDB" id="A0A6J6W325"/>
<proteinExistence type="predicted"/>
<name>A0A6J6W325_9ZZZZ</name>
<evidence type="ECO:0000313" key="2">
    <source>
        <dbReference type="EMBL" id="CAB4777776.1"/>
    </source>
</evidence>
<keyword evidence="1" id="KW-0472">Membrane</keyword>
<evidence type="ECO:0000256" key="1">
    <source>
        <dbReference type="SAM" id="Phobius"/>
    </source>
</evidence>
<organism evidence="2">
    <name type="scientific">freshwater metagenome</name>
    <dbReference type="NCBI Taxonomy" id="449393"/>
    <lineage>
        <taxon>unclassified sequences</taxon>
        <taxon>metagenomes</taxon>
        <taxon>ecological metagenomes</taxon>
    </lineage>
</organism>
<keyword evidence="1" id="KW-0812">Transmembrane</keyword>
<keyword evidence="1" id="KW-1133">Transmembrane helix</keyword>
<reference evidence="2" key="1">
    <citation type="submission" date="2020-05" db="EMBL/GenBank/DDBJ databases">
        <authorList>
            <person name="Chiriac C."/>
            <person name="Salcher M."/>
            <person name="Ghai R."/>
            <person name="Kavagutti S V."/>
        </authorList>
    </citation>
    <scope>NUCLEOTIDE SEQUENCE</scope>
</reference>
<sequence length="139" mass="15095">MRQGHRKNGVAGNQERGVRSDVGAGTRVWLQVGVISTKECLRPLDADVFCLVHLGASAVITLAGVTLGVLVTQRAAQSGEHRRASEVLTGNQLQTFALTVQFVQQHRRNFRVLTIQCGEVWSPKGHIGRSHTNSCGERG</sequence>
<accession>A0A6J6W325</accession>
<feature type="transmembrane region" description="Helical" evidence="1">
    <location>
        <begin position="51"/>
        <end position="72"/>
    </location>
</feature>